<name>A0ABT3JLZ5_9FLAO</name>
<keyword evidence="8" id="KW-1185">Reference proteome</keyword>
<comment type="caution">
    <text evidence="7">The sequence shown here is derived from an EMBL/GenBank/DDBJ whole genome shotgun (WGS) entry which is preliminary data.</text>
</comment>
<evidence type="ECO:0000256" key="3">
    <source>
        <dbReference type="ARBA" id="ARBA00022801"/>
    </source>
</evidence>
<dbReference type="InterPro" id="IPR001375">
    <property type="entry name" value="Peptidase_S9_cat"/>
</dbReference>
<protein>
    <submittedName>
        <fullName evidence="7">S9 family peptidase</fullName>
    </submittedName>
</protein>
<keyword evidence="3" id="KW-0378">Hydrolase</keyword>
<dbReference type="PROSITE" id="PS00708">
    <property type="entry name" value="PRO_ENDOPEP_SER"/>
    <property type="match status" value="1"/>
</dbReference>
<evidence type="ECO:0000256" key="1">
    <source>
        <dbReference type="ARBA" id="ARBA00005228"/>
    </source>
</evidence>
<dbReference type="RefSeq" id="WP_265143969.1">
    <property type="nucleotide sequence ID" value="NZ_JAPCHZ010000002.1"/>
</dbReference>
<keyword evidence="4" id="KW-0720">Serine protease</keyword>
<dbReference type="InterPro" id="IPR029058">
    <property type="entry name" value="AB_hydrolase_fold"/>
</dbReference>
<sequence>MNAPKAKKIHKILEIHGDKRADDYFWMNERENPEVTDYLNEENAYCDFMMKDTEDFQQLLFDEMKARYKQDDQSLPYFFNKYWYIVRFEKGKEYPIFSRKFQTLDHEEEILLDVNILAEDESFLEVGSVAVSPDNKLMSFSTDNVGRRIYTLSFKNLENGELFGEQIPNTTGKAVWANDNKHVFYTRKDENLRAFQVFRHQLGIPYEHDVLIFHEKDEAFDVNIFKTKSLEYIFISSSSSVTDEMHFIPAGDVFSEWKVIQPRTEDLEYSVEHYEDEFYIITNADDATNFKIVKTKVANPGIENWEDVIPHRKETLLEGFEIFKDYFVLEERTEGLLQIKIIENRTGNSHYLEFSDPTYTAYIGLNLEFDTTKLRFGYTSLTKPNSTIEYDMKEKTSQVLKQHEVLGGKFFPENYISERIWAPSRDGKNHIPISLVYHKDTPKCSETPLLLYGYGSYGHTVDASFSNVRLSILDRGFVYAIAHIRGGEYLGREWYENGKMLKKKNTFYDFIDAAKYLISKNYTSEKHLYAMGGSAGGLLVGAVMNEEPELFNGIIAQVPFVDVVTTMLDETIPLTTGEFDEWGNPKKKKYYDYMKSYSPYDNVEAKNYPNILITTGLHDSQVQYWEPAKWTAKLRELKTDDNLLLFKTDMSAGHGGASGRFESLKEDALEYAFILKLENKIDGK</sequence>
<dbReference type="PRINTS" id="PR00862">
    <property type="entry name" value="PROLIGOPTASE"/>
</dbReference>
<dbReference type="Pfam" id="PF02897">
    <property type="entry name" value="Peptidase_S9_N"/>
    <property type="match status" value="1"/>
</dbReference>
<dbReference type="PANTHER" id="PTHR11757:SF19">
    <property type="entry name" value="PROLYL ENDOPEPTIDASE-LIKE"/>
    <property type="match status" value="1"/>
</dbReference>
<dbReference type="PANTHER" id="PTHR11757">
    <property type="entry name" value="PROTEASE FAMILY S9A OLIGOPEPTIDASE"/>
    <property type="match status" value="1"/>
</dbReference>
<evidence type="ECO:0000313" key="8">
    <source>
        <dbReference type="Proteomes" id="UP001209107"/>
    </source>
</evidence>
<dbReference type="Pfam" id="PF00326">
    <property type="entry name" value="Peptidase_S9"/>
    <property type="match status" value="1"/>
</dbReference>
<dbReference type="EMBL" id="JAPCHZ010000002">
    <property type="protein sequence ID" value="MCW4451807.1"/>
    <property type="molecule type" value="Genomic_DNA"/>
</dbReference>
<evidence type="ECO:0000313" key="7">
    <source>
        <dbReference type="EMBL" id="MCW4451807.1"/>
    </source>
</evidence>
<evidence type="ECO:0000256" key="4">
    <source>
        <dbReference type="ARBA" id="ARBA00022825"/>
    </source>
</evidence>
<dbReference type="Gene3D" id="2.130.10.120">
    <property type="entry name" value="Prolyl oligopeptidase, N-terminal domain"/>
    <property type="match status" value="1"/>
</dbReference>
<evidence type="ECO:0000259" key="6">
    <source>
        <dbReference type="Pfam" id="PF02897"/>
    </source>
</evidence>
<evidence type="ECO:0000259" key="5">
    <source>
        <dbReference type="Pfam" id="PF00326"/>
    </source>
</evidence>
<feature type="domain" description="Peptidase S9A N-terminal" evidence="6">
    <location>
        <begin position="6"/>
        <end position="402"/>
    </location>
</feature>
<reference evidence="7 8" key="1">
    <citation type="submission" date="2022-10" db="EMBL/GenBank/DDBJ databases">
        <title>Kaistella sp. BT-6-1-3.</title>
        <authorList>
            <person name="Ai J."/>
            <person name="Deng Z."/>
        </authorList>
    </citation>
    <scope>NUCLEOTIDE SEQUENCE [LARGE SCALE GENOMIC DNA]</scope>
    <source>
        <strain evidence="7 8">BT6-1-3</strain>
    </source>
</reference>
<dbReference type="Gene3D" id="3.40.50.1820">
    <property type="entry name" value="alpha/beta hydrolase"/>
    <property type="match status" value="1"/>
</dbReference>
<dbReference type="Proteomes" id="UP001209107">
    <property type="component" value="Unassembled WGS sequence"/>
</dbReference>
<comment type="similarity">
    <text evidence="1">Belongs to the peptidase S9A family.</text>
</comment>
<evidence type="ECO:0000256" key="2">
    <source>
        <dbReference type="ARBA" id="ARBA00022670"/>
    </source>
</evidence>
<accession>A0ABT3JLZ5</accession>
<gene>
    <name evidence="7" type="ORF">OK344_06250</name>
</gene>
<feature type="domain" description="Peptidase S9 prolyl oligopeptidase catalytic" evidence="5">
    <location>
        <begin position="464"/>
        <end position="676"/>
    </location>
</feature>
<dbReference type="InterPro" id="IPR002470">
    <property type="entry name" value="Peptidase_S9A"/>
</dbReference>
<dbReference type="InterPro" id="IPR002471">
    <property type="entry name" value="Pept_S9_AS"/>
</dbReference>
<keyword evidence="2" id="KW-0645">Protease</keyword>
<dbReference type="InterPro" id="IPR023302">
    <property type="entry name" value="Pept_S9A_N"/>
</dbReference>
<dbReference type="InterPro" id="IPR051543">
    <property type="entry name" value="Serine_Peptidase_S9A"/>
</dbReference>
<dbReference type="SUPFAM" id="SSF50993">
    <property type="entry name" value="Peptidase/esterase 'gauge' domain"/>
    <property type="match status" value="1"/>
</dbReference>
<dbReference type="SUPFAM" id="SSF53474">
    <property type="entry name" value="alpha/beta-Hydrolases"/>
    <property type="match status" value="1"/>
</dbReference>
<organism evidence="7 8">
    <name type="scientific">Kaistella yananensis</name>
    <dbReference type="NCBI Taxonomy" id="2989820"/>
    <lineage>
        <taxon>Bacteria</taxon>
        <taxon>Pseudomonadati</taxon>
        <taxon>Bacteroidota</taxon>
        <taxon>Flavobacteriia</taxon>
        <taxon>Flavobacteriales</taxon>
        <taxon>Weeksellaceae</taxon>
        <taxon>Chryseobacterium group</taxon>
        <taxon>Kaistella</taxon>
    </lineage>
</organism>
<proteinExistence type="inferred from homology"/>